<name>A0A0A9HC56_ARUDO</name>
<reference evidence="1" key="2">
    <citation type="journal article" date="2015" name="Data Brief">
        <title>Shoot transcriptome of the giant reed, Arundo donax.</title>
        <authorList>
            <person name="Barrero R.A."/>
            <person name="Guerrero F.D."/>
            <person name="Moolhuijzen P."/>
            <person name="Goolsby J.A."/>
            <person name="Tidwell J."/>
            <person name="Bellgard S.E."/>
            <person name="Bellgard M.I."/>
        </authorList>
    </citation>
    <scope>NUCLEOTIDE SEQUENCE</scope>
    <source>
        <tissue evidence="1">Shoot tissue taken approximately 20 cm above the soil surface</tissue>
    </source>
</reference>
<sequence>MCLSRTSRIGTAQLE</sequence>
<reference evidence="1" key="1">
    <citation type="submission" date="2014-09" db="EMBL/GenBank/DDBJ databases">
        <authorList>
            <person name="Magalhaes I.L.F."/>
            <person name="Oliveira U."/>
            <person name="Santos F.R."/>
            <person name="Vidigal T.H.D.A."/>
            <person name="Brescovit A.D."/>
            <person name="Santos A.J."/>
        </authorList>
    </citation>
    <scope>NUCLEOTIDE SEQUENCE</scope>
    <source>
        <tissue evidence="1">Shoot tissue taken approximately 20 cm above the soil surface</tissue>
    </source>
</reference>
<proteinExistence type="predicted"/>
<organism evidence="1">
    <name type="scientific">Arundo donax</name>
    <name type="common">Giant reed</name>
    <name type="synonym">Donax arundinaceus</name>
    <dbReference type="NCBI Taxonomy" id="35708"/>
    <lineage>
        <taxon>Eukaryota</taxon>
        <taxon>Viridiplantae</taxon>
        <taxon>Streptophyta</taxon>
        <taxon>Embryophyta</taxon>
        <taxon>Tracheophyta</taxon>
        <taxon>Spermatophyta</taxon>
        <taxon>Magnoliopsida</taxon>
        <taxon>Liliopsida</taxon>
        <taxon>Poales</taxon>
        <taxon>Poaceae</taxon>
        <taxon>PACMAD clade</taxon>
        <taxon>Arundinoideae</taxon>
        <taxon>Arundineae</taxon>
        <taxon>Arundo</taxon>
    </lineage>
</organism>
<accession>A0A0A9HC56</accession>
<dbReference type="EMBL" id="GBRH01164502">
    <property type="protein sequence ID" value="JAE33394.1"/>
    <property type="molecule type" value="Transcribed_RNA"/>
</dbReference>
<protein>
    <submittedName>
        <fullName evidence="1">Uncharacterized protein</fullName>
    </submittedName>
</protein>
<evidence type="ECO:0000313" key="1">
    <source>
        <dbReference type="EMBL" id="JAE33394.1"/>
    </source>
</evidence>